<dbReference type="RefSeq" id="XP_056792177.1">
    <property type="nucleotide sequence ID" value="XM_056932218.1"/>
</dbReference>
<evidence type="ECO:0000256" key="1">
    <source>
        <dbReference type="ARBA" id="ARBA00004325"/>
    </source>
</evidence>
<comment type="similarity">
    <text evidence="2">Belongs to the ATPase g subunit family.</text>
</comment>
<comment type="caution">
    <text evidence="10">The sequence shown here is derived from an EMBL/GenBank/DDBJ whole genome shotgun (WGS) entry which is preliminary data.</text>
</comment>
<keyword evidence="8" id="KW-0472">Membrane</keyword>
<comment type="subcellular location">
    <subcellularLocation>
        <location evidence="1">Mitochondrion membrane</location>
    </subcellularLocation>
</comment>
<evidence type="ECO:0000256" key="3">
    <source>
        <dbReference type="ARBA" id="ARBA00022448"/>
    </source>
</evidence>
<dbReference type="Proteomes" id="UP001148312">
    <property type="component" value="Unassembled WGS sequence"/>
</dbReference>
<reference evidence="10" key="2">
    <citation type="journal article" date="2023" name="IMA Fungus">
        <title>Comparative genomic study of the Penicillium genus elucidates a diverse pangenome and 15 lateral gene transfer events.</title>
        <authorList>
            <person name="Petersen C."/>
            <person name="Sorensen T."/>
            <person name="Nielsen M.R."/>
            <person name="Sondergaard T.E."/>
            <person name="Sorensen J.L."/>
            <person name="Fitzpatrick D.A."/>
            <person name="Frisvad J.C."/>
            <person name="Nielsen K.L."/>
        </authorList>
    </citation>
    <scope>NUCLEOTIDE SEQUENCE</scope>
    <source>
        <strain evidence="10">IBT 30728</strain>
    </source>
</reference>
<evidence type="ECO:0000313" key="10">
    <source>
        <dbReference type="EMBL" id="KAJ5491048.1"/>
    </source>
</evidence>
<keyword evidence="3" id="KW-0813">Transport</keyword>
<gene>
    <name evidence="10" type="ORF">N7539_002615</name>
</gene>
<dbReference type="GO" id="GO:0015078">
    <property type="term" value="F:proton transmembrane transporter activity"/>
    <property type="evidence" value="ECO:0007669"/>
    <property type="project" value="InterPro"/>
</dbReference>
<keyword evidence="9" id="KW-0066">ATP synthesis</keyword>
<keyword evidence="7" id="KW-0496">Mitochondrion</keyword>
<dbReference type="InterPro" id="IPR006808">
    <property type="entry name" value="ATP_synth_F0_gsu_mt"/>
</dbReference>
<dbReference type="GeneID" id="81622467"/>
<evidence type="ECO:0000256" key="9">
    <source>
        <dbReference type="ARBA" id="ARBA00023310"/>
    </source>
</evidence>
<dbReference type="GO" id="GO:0015986">
    <property type="term" value="P:proton motive force-driven ATP synthesis"/>
    <property type="evidence" value="ECO:0007669"/>
    <property type="project" value="InterPro"/>
</dbReference>
<keyword evidence="5" id="KW-0375">Hydrogen ion transport</keyword>
<evidence type="ECO:0000256" key="2">
    <source>
        <dbReference type="ARBA" id="ARBA00005699"/>
    </source>
</evidence>
<evidence type="ECO:0000256" key="4">
    <source>
        <dbReference type="ARBA" id="ARBA00022547"/>
    </source>
</evidence>
<name>A0A9W9XFY8_9EURO</name>
<sequence length="178" mass="18920">MPVATRAVLRQSQFLARRTFTRNASSTSEAASKAGQSASNAASKAQDGLSKATAAAGPALSNAATALRKVGGPVGKVVKFVDSMIPPTIYYSRVGLELGKLVFRGQKMSPPNMATFQSYFEPLMNVMRNPAAIKNLQMPSPRIALFGVTAAEIIGFFTVGEMIGRMNIVGYRGEVAHH</sequence>
<evidence type="ECO:0000256" key="7">
    <source>
        <dbReference type="ARBA" id="ARBA00023128"/>
    </source>
</evidence>
<dbReference type="Pfam" id="PF04718">
    <property type="entry name" value="ATP-synt_G"/>
    <property type="match status" value="1"/>
</dbReference>
<dbReference type="GO" id="GO:0031966">
    <property type="term" value="C:mitochondrial membrane"/>
    <property type="evidence" value="ECO:0007669"/>
    <property type="project" value="UniProtKB-SubCell"/>
</dbReference>
<keyword evidence="11" id="KW-1185">Reference proteome</keyword>
<keyword evidence="4" id="KW-0138">CF(0)</keyword>
<proteinExistence type="inferred from homology"/>
<dbReference type="EMBL" id="JAPWDQ010000003">
    <property type="protein sequence ID" value="KAJ5491048.1"/>
    <property type="molecule type" value="Genomic_DNA"/>
</dbReference>
<evidence type="ECO:0008006" key="12">
    <source>
        <dbReference type="Google" id="ProtNLM"/>
    </source>
</evidence>
<organism evidence="10 11">
    <name type="scientific">Penicillium diatomitis</name>
    <dbReference type="NCBI Taxonomy" id="2819901"/>
    <lineage>
        <taxon>Eukaryota</taxon>
        <taxon>Fungi</taxon>
        <taxon>Dikarya</taxon>
        <taxon>Ascomycota</taxon>
        <taxon>Pezizomycotina</taxon>
        <taxon>Eurotiomycetes</taxon>
        <taxon>Eurotiomycetidae</taxon>
        <taxon>Eurotiales</taxon>
        <taxon>Aspergillaceae</taxon>
        <taxon>Penicillium</taxon>
    </lineage>
</organism>
<evidence type="ECO:0000256" key="8">
    <source>
        <dbReference type="ARBA" id="ARBA00023136"/>
    </source>
</evidence>
<evidence type="ECO:0000256" key="5">
    <source>
        <dbReference type="ARBA" id="ARBA00022781"/>
    </source>
</evidence>
<evidence type="ECO:0000256" key="6">
    <source>
        <dbReference type="ARBA" id="ARBA00023065"/>
    </source>
</evidence>
<accession>A0A9W9XFY8</accession>
<evidence type="ECO:0000313" key="11">
    <source>
        <dbReference type="Proteomes" id="UP001148312"/>
    </source>
</evidence>
<dbReference type="GO" id="GO:0045259">
    <property type="term" value="C:proton-transporting ATP synthase complex"/>
    <property type="evidence" value="ECO:0007669"/>
    <property type="project" value="UniProtKB-KW"/>
</dbReference>
<dbReference type="AlphaFoldDB" id="A0A9W9XFY8"/>
<reference evidence="10" key="1">
    <citation type="submission" date="2022-12" db="EMBL/GenBank/DDBJ databases">
        <authorList>
            <person name="Petersen C."/>
        </authorList>
    </citation>
    <scope>NUCLEOTIDE SEQUENCE</scope>
    <source>
        <strain evidence="10">IBT 30728</strain>
    </source>
</reference>
<protein>
    <recommendedName>
        <fullName evidence="12">Mitochondrial F1F0-ATP synthase g subunit</fullName>
    </recommendedName>
</protein>
<keyword evidence="6" id="KW-0406">Ion transport</keyword>